<feature type="compositionally biased region" description="Polar residues" evidence="5">
    <location>
        <begin position="732"/>
        <end position="742"/>
    </location>
</feature>
<feature type="region of interest" description="Disordered" evidence="5">
    <location>
        <begin position="732"/>
        <end position="753"/>
    </location>
</feature>
<keyword evidence="3" id="KW-0238">DNA-binding</keyword>
<dbReference type="InterPro" id="IPR001138">
    <property type="entry name" value="Zn2Cys6_DnaBD"/>
</dbReference>
<feature type="region of interest" description="Disordered" evidence="5">
    <location>
        <begin position="197"/>
        <end position="218"/>
    </location>
</feature>
<dbReference type="EMBL" id="KN822098">
    <property type="protein sequence ID" value="KIM57615.1"/>
    <property type="molecule type" value="Genomic_DNA"/>
</dbReference>
<keyword evidence="8" id="KW-1185">Reference proteome</keyword>
<reference evidence="7 8" key="1">
    <citation type="submission" date="2014-04" db="EMBL/GenBank/DDBJ databases">
        <authorList>
            <consortium name="DOE Joint Genome Institute"/>
            <person name="Kuo A."/>
            <person name="Kohler A."/>
            <person name="Nagy L.G."/>
            <person name="Floudas D."/>
            <person name="Copeland A."/>
            <person name="Barry K.W."/>
            <person name="Cichocki N."/>
            <person name="Veneault-Fourrey C."/>
            <person name="LaButti K."/>
            <person name="Lindquist E.A."/>
            <person name="Lipzen A."/>
            <person name="Lundell T."/>
            <person name="Morin E."/>
            <person name="Murat C."/>
            <person name="Sun H."/>
            <person name="Tunlid A."/>
            <person name="Henrissat B."/>
            <person name="Grigoriev I.V."/>
            <person name="Hibbett D.S."/>
            <person name="Martin F."/>
            <person name="Nordberg H.P."/>
            <person name="Cantor M.N."/>
            <person name="Hua S.X."/>
        </authorList>
    </citation>
    <scope>NUCLEOTIDE SEQUENCE [LARGE SCALE GENOMIC DNA]</scope>
    <source>
        <strain evidence="7 8">Foug A</strain>
    </source>
</reference>
<dbReference type="OrthoDB" id="3263880at2759"/>
<evidence type="ECO:0000256" key="1">
    <source>
        <dbReference type="ARBA" id="ARBA00004123"/>
    </source>
</evidence>
<feature type="region of interest" description="Disordered" evidence="5">
    <location>
        <begin position="644"/>
        <end position="680"/>
    </location>
</feature>
<proteinExistence type="predicted"/>
<dbReference type="GO" id="GO:0008270">
    <property type="term" value="F:zinc ion binding"/>
    <property type="evidence" value="ECO:0007669"/>
    <property type="project" value="InterPro"/>
</dbReference>
<keyword evidence="4" id="KW-0539">Nucleus</keyword>
<evidence type="ECO:0000256" key="3">
    <source>
        <dbReference type="ARBA" id="ARBA00023125"/>
    </source>
</evidence>
<accession>A0A0C3DA82</accession>
<dbReference type="PANTHER" id="PTHR46910">
    <property type="entry name" value="TRANSCRIPTION FACTOR PDR1"/>
    <property type="match status" value="1"/>
</dbReference>
<feature type="domain" description="Zn(2)-C6 fungal-type" evidence="6">
    <location>
        <begin position="35"/>
        <end position="77"/>
    </location>
</feature>
<gene>
    <name evidence="7" type="ORF">SCLCIDRAFT_1219298</name>
</gene>
<organism evidence="7 8">
    <name type="scientific">Scleroderma citrinum Foug A</name>
    <dbReference type="NCBI Taxonomy" id="1036808"/>
    <lineage>
        <taxon>Eukaryota</taxon>
        <taxon>Fungi</taxon>
        <taxon>Dikarya</taxon>
        <taxon>Basidiomycota</taxon>
        <taxon>Agaricomycotina</taxon>
        <taxon>Agaricomycetes</taxon>
        <taxon>Agaricomycetidae</taxon>
        <taxon>Boletales</taxon>
        <taxon>Sclerodermatineae</taxon>
        <taxon>Sclerodermataceae</taxon>
        <taxon>Scleroderma</taxon>
    </lineage>
</organism>
<dbReference type="PANTHER" id="PTHR46910:SF3">
    <property type="entry name" value="HALOTOLERANCE PROTEIN 9-RELATED"/>
    <property type="match status" value="1"/>
</dbReference>
<evidence type="ECO:0000256" key="2">
    <source>
        <dbReference type="ARBA" id="ARBA00022723"/>
    </source>
</evidence>
<dbReference type="Pfam" id="PF00172">
    <property type="entry name" value="Zn_clus"/>
    <property type="match status" value="1"/>
</dbReference>
<protein>
    <recommendedName>
        <fullName evidence="6">Zn(2)-C6 fungal-type domain-containing protein</fullName>
    </recommendedName>
</protein>
<feature type="compositionally biased region" description="Low complexity" evidence="5">
    <location>
        <begin position="355"/>
        <end position="374"/>
    </location>
</feature>
<dbReference type="GO" id="GO:0003677">
    <property type="term" value="F:DNA binding"/>
    <property type="evidence" value="ECO:0007669"/>
    <property type="project" value="UniProtKB-KW"/>
</dbReference>
<dbReference type="SUPFAM" id="SSF57701">
    <property type="entry name" value="Zn2/Cys6 DNA-binding domain"/>
    <property type="match status" value="1"/>
</dbReference>
<feature type="compositionally biased region" description="Polar residues" evidence="5">
    <location>
        <begin position="650"/>
        <end position="664"/>
    </location>
</feature>
<dbReference type="InParanoid" id="A0A0C3DA82"/>
<dbReference type="STRING" id="1036808.A0A0C3DA82"/>
<reference evidence="8" key="2">
    <citation type="submission" date="2015-01" db="EMBL/GenBank/DDBJ databases">
        <title>Evolutionary Origins and Diversification of the Mycorrhizal Mutualists.</title>
        <authorList>
            <consortium name="DOE Joint Genome Institute"/>
            <consortium name="Mycorrhizal Genomics Consortium"/>
            <person name="Kohler A."/>
            <person name="Kuo A."/>
            <person name="Nagy L.G."/>
            <person name="Floudas D."/>
            <person name="Copeland A."/>
            <person name="Barry K.W."/>
            <person name="Cichocki N."/>
            <person name="Veneault-Fourrey C."/>
            <person name="LaButti K."/>
            <person name="Lindquist E.A."/>
            <person name="Lipzen A."/>
            <person name="Lundell T."/>
            <person name="Morin E."/>
            <person name="Murat C."/>
            <person name="Riley R."/>
            <person name="Ohm R."/>
            <person name="Sun H."/>
            <person name="Tunlid A."/>
            <person name="Henrissat B."/>
            <person name="Grigoriev I.V."/>
            <person name="Hibbett D.S."/>
            <person name="Martin F."/>
        </authorList>
    </citation>
    <scope>NUCLEOTIDE SEQUENCE [LARGE SCALE GENOMIC DNA]</scope>
    <source>
        <strain evidence="8">Foug A</strain>
    </source>
</reference>
<dbReference type="PROSITE" id="PS50048">
    <property type="entry name" value="ZN2_CY6_FUNGAL_2"/>
    <property type="match status" value="1"/>
</dbReference>
<dbReference type="AlphaFoldDB" id="A0A0C3DA82"/>
<dbReference type="CDD" id="cd00067">
    <property type="entry name" value="GAL4"/>
    <property type="match status" value="1"/>
</dbReference>
<evidence type="ECO:0000259" key="6">
    <source>
        <dbReference type="PROSITE" id="PS50048"/>
    </source>
</evidence>
<name>A0A0C3DA82_9AGAM</name>
<evidence type="ECO:0000313" key="8">
    <source>
        <dbReference type="Proteomes" id="UP000053989"/>
    </source>
</evidence>
<feature type="region of interest" description="Disordered" evidence="5">
    <location>
        <begin position="1"/>
        <end position="30"/>
    </location>
</feature>
<dbReference type="GO" id="GO:0000981">
    <property type="term" value="F:DNA-binding transcription factor activity, RNA polymerase II-specific"/>
    <property type="evidence" value="ECO:0007669"/>
    <property type="project" value="InterPro"/>
</dbReference>
<dbReference type="HOGENOM" id="CLU_013429_1_0_1"/>
<dbReference type="GO" id="GO:0005634">
    <property type="term" value="C:nucleus"/>
    <property type="evidence" value="ECO:0007669"/>
    <property type="project" value="UniProtKB-SubCell"/>
</dbReference>
<evidence type="ECO:0000256" key="5">
    <source>
        <dbReference type="SAM" id="MobiDB-lite"/>
    </source>
</evidence>
<dbReference type="Proteomes" id="UP000053989">
    <property type="component" value="Unassembled WGS sequence"/>
</dbReference>
<sequence length="842" mass="93019">MSPRTASAQRSTTASSPYPRRNAGQPKSSRQQFSACGACRMRRVRCDLKDLPPVVTTDGPQLQSCSNCKERNIKCVDEFAEVKAVKLLRRGRRLQQVEAVYGKVSCDPPLSSQKPSTSTSTSASVIPQLTLDFLNSPFFRRFCVQRPVIEPTEFTSRYLDHVNGTASLNIEAQMLAMLLVTWAASFGINEYGRDIDELDPLPTDPTSPKFTRDSDDELSDPKQRIYAVRTEAMVREILALVDAHAILRRPSWDGVRVLLLLLPLTEGVQSSIERHTTYEATLSQIHALCQLSASSVNSGQGSLCDALVRARIFWYAYVHEGITTGLRGGRLFFNEDDLTAFQNALPPHYGVIVSPSSPSASPESSLPSPACSSPMTPELPSFQDLHGQSRASLSYMFAKHYLSLTLSVSKVTRAVYANLTGPRALQSAEEAVPVREDEMMNIWDNLARSWDDFEALRREAGGTVDGSLIRGEDIERFVSGWQVFIFECLNVIRETLKHRMDVQTSPSSNNGRVTPSDRAVAVNLHAYAARRCRLFLPRVIDILKRHLAFSSSGFFALDTGLIRDGCFFAGMLLAQSDLEGDAGIDIKCNDGTRWDNDVEEGVDVCLRALGEISWVYASSYERMKTLRAQWEARIHRDNERLHKESRDFLSRQNSPSQYASSQDHSPYMVDKTPLPHPDPSLILPRPLSLLAAGGQVRPHLPPLSMSFPRCEGGPDTALTDDGNCSWSAYTPPTTSSTVATQRSISPTSPPPSIRALKPPHVPVKTEEICYAMPDLDPFSFSIDSAANASIGASWTSYPQHASQATGHGYLDPRVIYSGSDVLGRANEDGCPHFGSDCQAYYH</sequence>
<dbReference type="SMART" id="SM00066">
    <property type="entry name" value="GAL4"/>
    <property type="match status" value="1"/>
</dbReference>
<keyword evidence="2" id="KW-0479">Metal-binding</keyword>
<dbReference type="InterPro" id="IPR050987">
    <property type="entry name" value="AtrR-like"/>
</dbReference>
<evidence type="ECO:0000313" key="7">
    <source>
        <dbReference type="EMBL" id="KIM57615.1"/>
    </source>
</evidence>
<feature type="region of interest" description="Disordered" evidence="5">
    <location>
        <begin position="355"/>
        <end position="377"/>
    </location>
</feature>
<comment type="subcellular location">
    <subcellularLocation>
        <location evidence="1">Nucleus</location>
    </subcellularLocation>
</comment>
<dbReference type="Gene3D" id="4.10.240.10">
    <property type="entry name" value="Zn(2)-C6 fungal-type DNA-binding domain"/>
    <property type="match status" value="1"/>
</dbReference>
<dbReference type="InterPro" id="IPR036864">
    <property type="entry name" value="Zn2-C6_fun-type_DNA-bd_sf"/>
</dbReference>
<evidence type="ECO:0000256" key="4">
    <source>
        <dbReference type="ARBA" id="ARBA00023242"/>
    </source>
</evidence>
<feature type="compositionally biased region" description="Low complexity" evidence="5">
    <location>
        <begin position="1"/>
        <end position="17"/>
    </location>
</feature>